<organism evidence="8 9">
    <name type="scientific">Candidatus Egerieisoma faecipullorum</name>
    <dbReference type="NCBI Taxonomy" id="2840963"/>
    <lineage>
        <taxon>Bacteria</taxon>
        <taxon>Bacillati</taxon>
        <taxon>Bacillota</taxon>
        <taxon>Clostridia</taxon>
        <taxon>Eubacteriales</taxon>
        <taxon>Clostridiaceae</taxon>
        <taxon>Clostridiaceae incertae sedis</taxon>
        <taxon>Candidatus Egerieisoma</taxon>
    </lineage>
</organism>
<keyword evidence="5" id="KW-0239">DNA-directed DNA polymerase</keyword>
<dbReference type="EMBL" id="DVMM01000202">
    <property type="protein sequence ID" value="HIU30434.1"/>
    <property type="molecule type" value="Genomic_DNA"/>
</dbReference>
<dbReference type="GO" id="GO:0032259">
    <property type="term" value="P:methylation"/>
    <property type="evidence" value="ECO:0007669"/>
    <property type="project" value="UniProtKB-KW"/>
</dbReference>
<dbReference type="GO" id="GO:0005829">
    <property type="term" value="C:cytosol"/>
    <property type="evidence" value="ECO:0007669"/>
    <property type="project" value="TreeGrafter"/>
</dbReference>
<evidence type="ECO:0000259" key="7">
    <source>
        <dbReference type="PROSITE" id="PS50173"/>
    </source>
</evidence>
<dbReference type="InterPro" id="IPR043128">
    <property type="entry name" value="Rev_trsase/Diguanyl_cyclase"/>
</dbReference>
<dbReference type="GO" id="GO:0042276">
    <property type="term" value="P:error-prone translesion synthesis"/>
    <property type="evidence" value="ECO:0007669"/>
    <property type="project" value="TreeGrafter"/>
</dbReference>
<evidence type="ECO:0000313" key="9">
    <source>
        <dbReference type="Proteomes" id="UP000824089"/>
    </source>
</evidence>
<protein>
    <submittedName>
        <fullName evidence="8">DNA methylase</fullName>
    </submittedName>
</protein>
<comment type="caution">
    <text evidence="8">The sequence shown here is derived from an EMBL/GenBank/DDBJ whole genome shotgun (WGS) entry which is preliminary data.</text>
</comment>
<keyword evidence="2" id="KW-0515">Mutator protein</keyword>
<dbReference type="Gene3D" id="3.30.70.270">
    <property type="match status" value="1"/>
</dbReference>
<feature type="compositionally biased region" description="Basic and acidic residues" evidence="6">
    <location>
        <begin position="360"/>
        <end position="374"/>
    </location>
</feature>
<dbReference type="InterPro" id="IPR001126">
    <property type="entry name" value="UmuC"/>
</dbReference>
<reference evidence="8" key="1">
    <citation type="submission" date="2020-10" db="EMBL/GenBank/DDBJ databases">
        <authorList>
            <person name="Gilroy R."/>
        </authorList>
    </citation>
    <scope>NUCLEOTIDE SEQUENCE</scope>
    <source>
        <strain evidence="8">CHK195-4489</strain>
    </source>
</reference>
<dbReference type="Pfam" id="PF11799">
    <property type="entry name" value="IMS_C"/>
    <property type="match status" value="1"/>
</dbReference>
<dbReference type="GO" id="GO:0009432">
    <property type="term" value="P:SOS response"/>
    <property type="evidence" value="ECO:0007669"/>
    <property type="project" value="TreeGrafter"/>
</dbReference>
<evidence type="ECO:0000256" key="1">
    <source>
        <dbReference type="ARBA" id="ARBA00010945"/>
    </source>
</evidence>
<dbReference type="InterPro" id="IPR017961">
    <property type="entry name" value="DNA_pol_Y-fam_little_finger"/>
</dbReference>
<dbReference type="Proteomes" id="UP000824089">
    <property type="component" value="Unassembled WGS sequence"/>
</dbReference>
<evidence type="ECO:0000256" key="3">
    <source>
        <dbReference type="ARBA" id="ARBA00022695"/>
    </source>
</evidence>
<dbReference type="GO" id="GO:0003684">
    <property type="term" value="F:damaged DNA binding"/>
    <property type="evidence" value="ECO:0007669"/>
    <property type="project" value="InterPro"/>
</dbReference>
<feature type="domain" description="UmuC" evidence="7">
    <location>
        <begin position="6"/>
        <end position="234"/>
    </location>
</feature>
<dbReference type="InterPro" id="IPR043502">
    <property type="entry name" value="DNA/RNA_pol_sf"/>
</dbReference>
<dbReference type="AlphaFoldDB" id="A0A9D1I9I0"/>
<feature type="region of interest" description="Disordered" evidence="6">
    <location>
        <begin position="360"/>
        <end position="380"/>
    </location>
</feature>
<keyword evidence="4" id="KW-0227">DNA damage</keyword>
<proteinExistence type="inferred from homology"/>
<accession>A0A9D1I9I0</accession>
<dbReference type="InterPro" id="IPR050116">
    <property type="entry name" value="DNA_polymerase-Y"/>
</dbReference>
<dbReference type="GO" id="GO:0006281">
    <property type="term" value="P:DNA repair"/>
    <property type="evidence" value="ECO:0007669"/>
    <property type="project" value="InterPro"/>
</dbReference>
<evidence type="ECO:0000256" key="5">
    <source>
        <dbReference type="ARBA" id="ARBA00022932"/>
    </source>
</evidence>
<dbReference type="Pfam" id="PF00817">
    <property type="entry name" value="IMS"/>
    <property type="match status" value="1"/>
</dbReference>
<keyword evidence="8" id="KW-0489">Methyltransferase</keyword>
<dbReference type="PANTHER" id="PTHR11076">
    <property type="entry name" value="DNA REPAIR POLYMERASE UMUC / TRANSFERASE FAMILY MEMBER"/>
    <property type="match status" value="1"/>
</dbReference>
<evidence type="ECO:0000256" key="2">
    <source>
        <dbReference type="ARBA" id="ARBA00022457"/>
    </source>
</evidence>
<dbReference type="PROSITE" id="PS50173">
    <property type="entry name" value="UMUC"/>
    <property type="match status" value="1"/>
</dbReference>
<evidence type="ECO:0000313" key="8">
    <source>
        <dbReference type="EMBL" id="HIU30434.1"/>
    </source>
</evidence>
<dbReference type="SUPFAM" id="SSF56672">
    <property type="entry name" value="DNA/RNA polymerases"/>
    <property type="match status" value="1"/>
</dbReference>
<reference evidence="8" key="2">
    <citation type="journal article" date="2021" name="PeerJ">
        <title>Extensive microbial diversity within the chicken gut microbiome revealed by metagenomics and culture.</title>
        <authorList>
            <person name="Gilroy R."/>
            <person name="Ravi A."/>
            <person name="Getino M."/>
            <person name="Pursley I."/>
            <person name="Horton D.L."/>
            <person name="Alikhan N.F."/>
            <person name="Baker D."/>
            <person name="Gharbi K."/>
            <person name="Hall N."/>
            <person name="Watson M."/>
            <person name="Adriaenssens E.M."/>
            <person name="Foster-Nyarko E."/>
            <person name="Jarju S."/>
            <person name="Secka A."/>
            <person name="Antonio M."/>
            <person name="Oren A."/>
            <person name="Chaudhuri R.R."/>
            <person name="La Ragione R."/>
            <person name="Hildebrand F."/>
            <person name="Pallen M.J."/>
        </authorList>
    </citation>
    <scope>NUCLEOTIDE SEQUENCE</scope>
    <source>
        <strain evidence="8">CHK195-4489</strain>
    </source>
</reference>
<comment type="similarity">
    <text evidence="1">Belongs to the DNA polymerase type-Y family.</text>
</comment>
<dbReference type="PANTHER" id="PTHR11076:SF35">
    <property type="entry name" value="DNA REPAIR PROTEIN HOMOLOG YOBH"/>
    <property type="match status" value="1"/>
</dbReference>
<keyword evidence="3" id="KW-0548">Nucleotidyltransferase</keyword>
<dbReference type="GO" id="GO:0008168">
    <property type="term" value="F:methyltransferase activity"/>
    <property type="evidence" value="ECO:0007669"/>
    <property type="project" value="UniProtKB-KW"/>
</dbReference>
<name>A0A9D1I9I0_9CLOT</name>
<sequence>MTDKIYAAIDLKSFYASVECMERGLDPMTTNLVVADESRTEKTICLAVSPSLKSYGIPGRVRLFEVIQKVKEINMIRKSRAPGRAFSGESYHDPDVKKDPSLSLGYIVAPPRMAYYMEYSARIYQIYLRFVAPEDIIVYSIDEVFMDITGYLHHGTETPRDFVKKVLQTVLKETGIPAAAGIGTNLYLAKIAMDITAKRLPAEKDGVRIAELDEKRYRRQLWAHRPLTDFWRVGRGYAAKLEAHGIYTMGDIARCSMINEELLYKLFGINAELLIDHAWGWEPCTVADVKAYQPESSSLGSGQVLRAPYPFDKAKLVLREMTEALVLDLTDKALVTNKLTITIGYDTENLARPEIQKQYKGPTTKDRYGRETPKPSHGTINLKKPSASARLIIDAALDLFDRIADPALLIRRLNITAEGVVRERNVENKEAPEQLDLFTDYDALERERQAEEERLKRERKIQEALLAVKKKFGRNAIYKATSLEDGSTAIERNGQIGGHKA</sequence>
<keyword evidence="5" id="KW-0808">Transferase</keyword>
<evidence type="ECO:0000256" key="6">
    <source>
        <dbReference type="SAM" id="MobiDB-lite"/>
    </source>
</evidence>
<evidence type="ECO:0000256" key="4">
    <source>
        <dbReference type="ARBA" id="ARBA00022763"/>
    </source>
</evidence>
<dbReference type="GO" id="GO:0003887">
    <property type="term" value="F:DNA-directed DNA polymerase activity"/>
    <property type="evidence" value="ECO:0007669"/>
    <property type="project" value="UniProtKB-KW"/>
</dbReference>
<dbReference type="Gene3D" id="1.10.150.20">
    <property type="entry name" value="5' to 3' exonuclease, C-terminal subdomain"/>
    <property type="match status" value="1"/>
</dbReference>
<gene>
    <name evidence="8" type="ORF">IAD50_09100</name>
</gene>